<evidence type="ECO:0000313" key="2">
    <source>
        <dbReference type="Proteomes" id="UP000608071"/>
    </source>
</evidence>
<gene>
    <name evidence="1" type="ORF">H9647_24980</name>
</gene>
<organism evidence="1 2">
    <name type="scientific">Paenibacillus gallinarum</name>
    <dbReference type="NCBI Taxonomy" id="2762232"/>
    <lineage>
        <taxon>Bacteria</taxon>
        <taxon>Bacillati</taxon>
        <taxon>Bacillota</taxon>
        <taxon>Bacilli</taxon>
        <taxon>Bacillales</taxon>
        <taxon>Paenibacillaceae</taxon>
        <taxon>Paenibacillus</taxon>
    </lineage>
</organism>
<keyword evidence="2" id="KW-1185">Reference proteome</keyword>
<comment type="caution">
    <text evidence="1">The sequence shown here is derived from an EMBL/GenBank/DDBJ whole genome shotgun (WGS) entry which is preliminary data.</text>
</comment>
<evidence type="ECO:0008006" key="3">
    <source>
        <dbReference type="Google" id="ProtNLM"/>
    </source>
</evidence>
<proteinExistence type="predicted"/>
<protein>
    <recommendedName>
        <fullName evidence="3">DUF5590 domain-containing protein</fullName>
    </recommendedName>
</protein>
<dbReference type="EMBL" id="JACSQL010000027">
    <property type="protein sequence ID" value="MBD7971318.1"/>
    <property type="molecule type" value="Genomic_DNA"/>
</dbReference>
<dbReference type="RefSeq" id="WP_191805115.1">
    <property type="nucleotide sequence ID" value="NZ_JACSQL010000027.1"/>
</dbReference>
<sequence length="184" mass="21746">MSTRLKEFKGIFIILLILFLIVGGSLVYDFTKKPPEPSMYSIRLLTHSDHVEKVGHFNSNLINVSSPFLYGYLIRSENEEPYLVIVERSYGKDEEVDGYYFKMTKMIEMSWEEKDRLKGLLNQYHGKSILGKNEVTLIEKYIPTVKIFYKIDMGDHIIWSTDSMDYYIKVNKVDYNQYDFLKTF</sequence>
<accession>A0ABR8T6C2</accession>
<evidence type="ECO:0000313" key="1">
    <source>
        <dbReference type="EMBL" id="MBD7971318.1"/>
    </source>
</evidence>
<reference evidence="1 2" key="1">
    <citation type="submission" date="2020-08" db="EMBL/GenBank/DDBJ databases">
        <title>A Genomic Blueprint of the Chicken Gut Microbiome.</title>
        <authorList>
            <person name="Gilroy R."/>
            <person name="Ravi A."/>
            <person name="Getino M."/>
            <person name="Pursley I."/>
            <person name="Horton D.L."/>
            <person name="Alikhan N.-F."/>
            <person name="Baker D."/>
            <person name="Gharbi K."/>
            <person name="Hall N."/>
            <person name="Watson M."/>
            <person name="Adriaenssens E.M."/>
            <person name="Foster-Nyarko E."/>
            <person name="Jarju S."/>
            <person name="Secka A."/>
            <person name="Antonio M."/>
            <person name="Oren A."/>
            <person name="Chaudhuri R."/>
            <person name="La Ragione R.M."/>
            <person name="Hildebrand F."/>
            <person name="Pallen M.J."/>
        </authorList>
    </citation>
    <scope>NUCLEOTIDE SEQUENCE [LARGE SCALE GENOMIC DNA]</scope>
    <source>
        <strain evidence="1 2">Sa2BVA9</strain>
    </source>
</reference>
<name>A0ABR8T6C2_9BACL</name>
<dbReference type="Proteomes" id="UP000608071">
    <property type="component" value="Unassembled WGS sequence"/>
</dbReference>